<evidence type="ECO:0000313" key="2">
    <source>
        <dbReference type="EMBL" id="HJC10785.1"/>
    </source>
</evidence>
<sequence>MEVYEYLDQVEKQIRQEAVREEIRTELRQHIEDQADIYQESGMSRKDAVEKAVEDMGDPVETGVQLDMVHQPQLDKKLMLAVALILTAEAILQIFYYLRIERQSPVFSAAAMLLFGLINFLWMLMFAAKNFFSQKFHEASTWFGMWLSIAVLGAVFGGVGISGAETFGRTSPEVLQRAASMLITMLPAMYGEMIFGYREKKKGFPRLMVMFAADLLLGLLIGGGICMVLVPAYMALLTTGIKKNWYGEKRKELLGRMWILSGILSLTGILVSVHQYGYRQLWKENIYSYLEIPDLPGILKALAGEYFPVSLCVCAAVILGIFLNCHKSDRIIPKKMK</sequence>
<organism evidence="2 3">
    <name type="scientific">Candidatus Blautia merdigallinarum</name>
    <dbReference type="NCBI Taxonomy" id="2838495"/>
    <lineage>
        <taxon>Bacteria</taxon>
        <taxon>Bacillati</taxon>
        <taxon>Bacillota</taxon>
        <taxon>Clostridia</taxon>
        <taxon>Lachnospirales</taxon>
        <taxon>Lachnospiraceae</taxon>
        <taxon>Blautia</taxon>
    </lineage>
</organism>
<dbReference type="InterPro" id="IPR047928">
    <property type="entry name" value="Perm_prefix_1"/>
</dbReference>
<feature type="transmembrane region" description="Helical" evidence="1">
    <location>
        <begin position="174"/>
        <end position="195"/>
    </location>
</feature>
<dbReference type="NCBIfam" id="NF038403">
    <property type="entry name" value="perm_prefix_1"/>
    <property type="match status" value="1"/>
</dbReference>
<accession>A0A9D2SL31</accession>
<protein>
    <submittedName>
        <fullName evidence="2">Uncharacterized protein</fullName>
    </submittedName>
</protein>
<dbReference type="AlphaFoldDB" id="A0A9D2SL31"/>
<keyword evidence="1" id="KW-0812">Transmembrane</keyword>
<proteinExistence type="predicted"/>
<feature type="transmembrane region" description="Helical" evidence="1">
    <location>
        <begin position="257"/>
        <end position="278"/>
    </location>
</feature>
<feature type="transmembrane region" description="Helical" evidence="1">
    <location>
        <begin position="306"/>
        <end position="325"/>
    </location>
</feature>
<evidence type="ECO:0000256" key="1">
    <source>
        <dbReference type="SAM" id="Phobius"/>
    </source>
</evidence>
<dbReference type="Proteomes" id="UP000823893">
    <property type="component" value="Unassembled WGS sequence"/>
</dbReference>
<feature type="transmembrane region" description="Helical" evidence="1">
    <location>
        <begin position="78"/>
        <end position="98"/>
    </location>
</feature>
<feature type="transmembrane region" description="Helical" evidence="1">
    <location>
        <begin position="140"/>
        <end position="162"/>
    </location>
</feature>
<dbReference type="Pfam" id="PF22564">
    <property type="entry name" value="HAAS"/>
    <property type="match status" value="1"/>
</dbReference>
<reference evidence="2" key="2">
    <citation type="submission" date="2021-04" db="EMBL/GenBank/DDBJ databases">
        <authorList>
            <person name="Gilroy R."/>
        </authorList>
    </citation>
    <scope>NUCLEOTIDE SEQUENCE</scope>
    <source>
        <strain evidence="2">ChiSxjej6B18-287</strain>
    </source>
</reference>
<keyword evidence="1" id="KW-0472">Membrane</keyword>
<name>A0A9D2SL31_9FIRM</name>
<comment type="caution">
    <text evidence="2">The sequence shown here is derived from an EMBL/GenBank/DDBJ whole genome shotgun (WGS) entry which is preliminary data.</text>
</comment>
<feature type="transmembrane region" description="Helical" evidence="1">
    <location>
        <begin position="215"/>
        <end position="236"/>
    </location>
</feature>
<dbReference type="EMBL" id="DWWV01000104">
    <property type="protein sequence ID" value="HJC10785.1"/>
    <property type="molecule type" value="Genomic_DNA"/>
</dbReference>
<gene>
    <name evidence="2" type="ORF">H9935_08195</name>
</gene>
<reference evidence="2" key="1">
    <citation type="journal article" date="2021" name="PeerJ">
        <title>Extensive microbial diversity within the chicken gut microbiome revealed by metagenomics and culture.</title>
        <authorList>
            <person name="Gilroy R."/>
            <person name="Ravi A."/>
            <person name="Getino M."/>
            <person name="Pursley I."/>
            <person name="Horton D.L."/>
            <person name="Alikhan N.F."/>
            <person name="Baker D."/>
            <person name="Gharbi K."/>
            <person name="Hall N."/>
            <person name="Watson M."/>
            <person name="Adriaenssens E.M."/>
            <person name="Foster-Nyarko E."/>
            <person name="Jarju S."/>
            <person name="Secka A."/>
            <person name="Antonio M."/>
            <person name="Oren A."/>
            <person name="Chaudhuri R.R."/>
            <person name="La Ragione R."/>
            <person name="Hildebrand F."/>
            <person name="Pallen M.J."/>
        </authorList>
    </citation>
    <scope>NUCLEOTIDE SEQUENCE</scope>
    <source>
        <strain evidence="2">ChiSxjej6B18-287</strain>
    </source>
</reference>
<keyword evidence="1" id="KW-1133">Transmembrane helix</keyword>
<evidence type="ECO:0000313" key="3">
    <source>
        <dbReference type="Proteomes" id="UP000823893"/>
    </source>
</evidence>
<feature type="transmembrane region" description="Helical" evidence="1">
    <location>
        <begin position="105"/>
        <end position="128"/>
    </location>
</feature>